<comment type="caution">
    <text evidence="1">The sequence shown here is derived from an EMBL/GenBank/DDBJ whole genome shotgun (WGS) entry which is preliminary data.</text>
</comment>
<accession>A0AAN8TD57</accession>
<organism evidence="1 2">
    <name type="scientific">Solanum bulbocastanum</name>
    <name type="common">Wild potato</name>
    <dbReference type="NCBI Taxonomy" id="147425"/>
    <lineage>
        <taxon>Eukaryota</taxon>
        <taxon>Viridiplantae</taxon>
        <taxon>Streptophyta</taxon>
        <taxon>Embryophyta</taxon>
        <taxon>Tracheophyta</taxon>
        <taxon>Spermatophyta</taxon>
        <taxon>Magnoliopsida</taxon>
        <taxon>eudicotyledons</taxon>
        <taxon>Gunneridae</taxon>
        <taxon>Pentapetalae</taxon>
        <taxon>asterids</taxon>
        <taxon>lamiids</taxon>
        <taxon>Solanales</taxon>
        <taxon>Solanaceae</taxon>
        <taxon>Solanoideae</taxon>
        <taxon>Solaneae</taxon>
        <taxon>Solanum</taxon>
    </lineage>
</organism>
<keyword evidence="2" id="KW-1185">Reference proteome</keyword>
<name>A0AAN8TD57_SOLBU</name>
<evidence type="ECO:0000313" key="1">
    <source>
        <dbReference type="EMBL" id="KAK6786333.1"/>
    </source>
</evidence>
<protein>
    <submittedName>
        <fullName evidence="1">Uncharacterized protein</fullName>
    </submittedName>
</protein>
<proteinExistence type="predicted"/>
<dbReference type="EMBL" id="JBANQN010000006">
    <property type="protein sequence ID" value="KAK6786333.1"/>
    <property type="molecule type" value="Genomic_DNA"/>
</dbReference>
<sequence length="115" mass="12429">MGNIIQCCFISNVIVPIIVKTDKFTLKDTTTIPAKTKLTKTNINKHGLQKRIILLLYSSDGEANNYKGVGFSRAGGCGGIPSLPIRGPFPSAHGQEPAPNGRFLVFLTRPYDTAP</sequence>
<evidence type="ECO:0000313" key="2">
    <source>
        <dbReference type="Proteomes" id="UP001371456"/>
    </source>
</evidence>
<dbReference type="Proteomes" id="UP001371456">
    <property type="component" value="Unassembled WGS sequence"/>
</dbReference>
<dbReference type="AlphaFoldDB" id="A0AAN8TD57"/>
<reference evidence="1 2" key="1">
    <citation type="submission" date="2024-02" db="EMBL/GenBank/DDBJ databases">
        <title>de novo genome assembly of Solanum bulbocastanum strain 11H21.</title>
        <authorList>
            <person name="Hosaka A.J."/>
        </authorList>
    </citation>
    <scope>NUCLEOTIDE SEQUENCE [LARGE SCALE GENOMIC DNA]</scope>
    <source>
        <tissue evidence="1">Young leaves</tissue>
    </source>
</reference>
<gene>
    <name evidence="1" type="ORF">RDI58_014858</name>
</gene>